<dbReference type="AlphaFoldDB" id="U3AUG1"/>
<proteinExistence type="predicted"/>
<dbReference type="Proteomes" id="UP000016567">
    <property type="component" value="Unassembled WGS sequence"/>
</dbReference>
<name>U3AUG1_9VIBR</name>
<organism evidence="1 2">
    <name type="scientific">Vibrio azureus NBRC 104587</name>
    <dbReference type="NCBI Taxonomy" id="1219077"/>
    <lineage>
        <taxon>Bacteria</taxon>
        <taxon>Pseudomonadati</taxon>
        <taxon>Pseudomonadota</taxon>
        <taxon>Gammaproteobacteria</taxon>
        <taxon>Vibrionales</taxon>
        <taxon>Vibrionaceae</taxon>
        <taxon>Vibrio</taxon>
    </lineage>
</organism>
<dbReference type="EMBL" id="BATL01000055">
    <property type="protein sequence ID" value="GAD76877.1"/>
    <property type="molecule type" value="Genomic_DNA"/>
</dbReference>
<keyword evidence="2" id="KW-1185">Reference proteome</keyword>
<evidence type="ECO:0000313" key="2">
    <source>
        <dbReference type="Proteomes" id="UP000016567"/>
    </source>
</evidence>
<gene>
    <name evidence="1" type="ORF">VAZ01S_055_00030</name>
</gene>
<evidence type="ECO:0000313" key="1">
    <source>
        <dbReference type="EMBL" id="GAD76877.1"/>
    </source>
</evidence>
<sequence length="64" mass="7509">MAFLYFYMEDALKYLIFTILIISDVCFANLVEGTVKNELVNPKKMANFRYISPRTSLNNLYLSF</sequence>
<accession>U3AUG1</accession>
<reference evidence="1 2" key="1">
    <citation type="submission" date="2013-09" db="EMBL/GenBank/DDBJ databases">
        <title>Whole genome shotgun sequence of Vibrio azureus NBRC 104587.</title>
        <authorList>
            <person name="Isaki S."/>
            <person name="Hosoyama A."/>
            <person name="Numata M."/>
            <person name="Hashimoto M."/>
            <person name="Hosoyama Y."/>
            <person name="Tsuchikane K."/>
            <person name="Noguchi M."/>
            <person name="Hirakata S."/>
            <person name="Ichikawa N."/>
            <person name="Ohji S."/>
            <person name="Yamazoe A."/>
            <person name="Fujita N."/>
        </authorList>
    </citation>
    <scope>NUCLEOTIDE SEQUENCE [LARGE SCALE GENOMIC DNA]</scope>
    <source>
        <strain evidence="1 2">NBRC 104587</strain>
    </source>
</reference>
<protein>
    <submittedName>
        <fullName evidence="1">Uncharacterized protein</fullName>
    </submittedName>
</protein>
<comment type="caution">
    <text evidence="1">The sequence shown here is derived from an EMBL/GenBank/DDBJ whole genome shotgun (WGS) entry which is preliminary data.</text>
</comment>